<gene>
    <name evidence="1" type="ORF">SDC9_97396</name>
</gene>
<proteinExistence type="predicted"/>
<dbReference type="EMBL" id="VSSQ01013062">
    <property type="protein sequence ID" value="MPM50654.1"/>
    <property type="molecule type" value="Genomic_DNA"/>
</dbReference>
<organism evidence="1">
    <name type="scientific">bioreactor metagenome</name>
    <dbReference type="NCBI Taxonomy" id="1076179"/>
    <lineage>
        <taxon>unclassified sequences</taxon>
        <taxon>metagenomes</taxon>
        <taxon>ecological metagenomes</taxon>
    </lineage>
</organism>
<evidence type="ECO:0000313" key="1">
    <source>
        <dbReference type="EMBL" id="MPM50654.1"/>
    </source>
</evidence>
<sequence length="88" mass="10135">MLVQQRFRFLTRTLPEATPNKNGDYMTKPEKEMWRINIENAAAAVAEKYGNDVVESVLRRYDAHGLHDLSPSYYSEVFGDLELIANDN</sequence>
<accession>A0A645ALZ4</accession>
<reference evidence="1" key="1">
    <citation type="submission" date="2019-08" db="EMBL/GenBank/DDBJ databases">
        <authorList>
            <person name="Kucharzyk K."/>
            <person name="Murdoch R.W."/>
            <person name="Higgins S."/>
            <person name="Loffler F."/>
        </authorList>
    </citation>
    <scope>NUCLEOTIDE SEQUENCE</scope>
</reference>
<name>A0A645ALZ4_9ZZZZ</name>
<dbReference type="AlphaFoldDB" id="A0A645ALZ4"/>
<comment type="caution">
    <text evidence="1">The sequence shown here is derived from an EMBL/GenBank/DDBJ whole genome shotgun (WGS) entry which is preliminary data.</text>
</comment>
<protein>
    <submittedName>
        <fullName evidence="1">Uncharacterized protein</fullName>
    </submittedName>
</protein>